<evidence type="ECO:0000313" key="2">
    <source>
        <dbReference type="Proteomes" id="UP000299102"/>
    </source>
</evidence>
<comment type="caution">
    <text evidence="1">The sequence shown here is derived from an EMBL/GenBank/DDBJ whole genome shotgun (WGS) entry which is preliminary data.</text>
</comment>
<gene>
    <name evidence="1" type="ORF">EVAR_22516_1</name>
</gene>
<proteinExistence type="predicted"/>
<name>A0A4C1U805_EUMVA</name>
<keyword evidence="2" id="KW-1185">Reference proteome</keyword>
<accession>A0A4C1U805</accession>
<dbReference type="EMBL" id="BGZK01000138">
    <property type="protein sequence ID" value="GBP22230.1"/>
    <property type="molecule type" value="Genomic_DNA"/>
</dbReference>
<sequence>MAYMVVLKQISRFTSSTGQHFSNFSPSIPHNLFSIPFGLHDLRAGLVRSVIANGRSHDLLVEILYKVARGQDTDPGVVLPVPARGRLGVHGAGGRKGRAPGAVSRRALARVT</sequence>
<organism evidence="1 2">
    <name type="scientific">Eumeta variegata</name>
    <name type="common">Bagworm moth</name>
    <name type="synonym">Eumeta japonica</name>
    <dbReference type="NCBI Taxonomy" id="151549"/>
    <lineage>
        <taxon>Eukaryota</taxon>
        <taxon>Metazoa</taxon>
        <taxon>Ecdysozoa</taxon>
        <taxon>Arthropoda</taxon>
        <taxon>Hexapoda</taxon>
        <taxon>Insecta</taxon>
        <taxon>Pterygota</taxon>
        <taxon>Neoptera</taxon>
        <taxon>Endopterygota</taxon>
        <taxon>Lepidoptera</taxon>
        <taxon>Glossata</taxon>
        <taxon>Ditrysia</taxon>
        <taxon>Tineoidea</taxon>
        <taxon>Psychidae</taxon>
        <taxon>Oiketicinae</taxon>
        <taxon>Eumeta</taxon>
    </lineage>
</organism>
<dbReference type="Proteomes" id="UP000299102">
    <property type="component" value="Unassembled WGS sequence"/>
</dbReference>
<reference evidence="1 2" key="1">
    <citation type="journal article" date="2019" name="Commun. Biol.">
        <title>The bagworm genome reveals a unique fibroin gene that provides high tensile strength.</title>
        <authorList>
            <person name="Kono N."/>
            <person name="Nakamura H."/>
            <person name="Ohtoshi R."/>
            <person name="Tomita M."/>
            <person name="Numata K."/>
            <person name="Arakawa K."/>
        </authorList>
    </citation>
    <scope>NUCLEOTIDE SEQUENCE [LARGE SCALE GENOMIC DNA]</scope>
</reference>
<evidence type="ECO:0000313" key="1">
    <source>
        <dbReference type="EMBL" id="GBP22230.1"/>
    </source>
</evidence>
<protein>
    <submittedName>
        <fullName evidence="1">Uncharacterized protein</fullName>
    </submittedName>
</protein>
<dbReference type="AlphaFoldDB" id="A0A4C1U805"/>